<reference evidence="2 3" key="1">
    <citation type="journal article" date="2016" name="Mol. Biol. Evol.">
        <title>Comparative Genomics of Early-Diverging Mushroom-Forming Fungi Provides Insights into the Origins of Lignocellulose Decay Capabilities.</title>
        <authorList>
            <person name="Nagy L.G."/>
            <person name="Riley R."/>
            <person name="Tritt A."/>
            <person name="Adam C."/>
            <person name="Daum C."/>
            <person name="Floudas D."/>
            <person name="Sun H."/>
            <person name="Yadav J.S."/>
            <person name="Pangilinan J."/>
            <person name="Larsson K.H."/>
            <person name="Matsuura K."/>
            <person name="Barry K."/>
            <person name="Labutti K."/>
            <person name="Kuo R."/>
            <person name="Ohm R.A."/>
            <person name="Bhattacharya S.S."/>
            <person name="Shirouzu T."/>
            <person name="Yoshinaga Y."/>
            <person name="Martin F.M."/>
            <person name="Grigoriev I.V."/>
            <person name="Hibbett D.S."/>
        </authorList>
    </citation>
    <scope>NUCLEOTIDE SEQUENCE [LARGE SCALE GENOMIC DNA]</scope>
    <source>
        <strain evidence="2 3">HHB14362 ss-1</strain>
    </source>
</reference>
<feature type="region of interest" description="Disordered" evidence="1">
    <location>
        <begin position="89"/>
        <end position="111"/>
    </location>
</feature>
<feature type="compositionally biased region" description="Low complexity" evidence="1">
    <location>
        <begin position="43"/>
        <end position="66"/>
    </location>
</feature>
<dbReference type="EMBL" id="KV425600">
    <property type="protein sequence ID" value="KZT22021.1"/>
    <property type="molecule type" value="Genomic_DNA"/>
</dbReference>
<name>A0A165Q7A8_9AGAM</name>
<dbReference type="InParanoid" id="A0A165Q7A8"/>
<evidence type="ECO:0000313" key="3">
    <source>
        <dbReference type="Proteomes" id="UP000076761"/>
    </source>
</evidence>
<organism evidence="2 3">
    <name type="scientific">Neolentinus lepideus HHB14362 ss-1</name>
    <dbReference type="NCBI Taxonomy" id="1314782"/>
    <lineage>
        <taxon>Eukaryota</taxon>
        <taxon>Fungi</taxon>
        <taxon>Dikarya</taxon>
        <taxon>Basidiomycota</taxon>
        <taxon>Agaricomycotina</taxon>
        <taxon>Agaricomycetes</taxon>
        <taxon>Gloeophyllales</taxon>
        <taxon>Gloeophyllaceae</taxon>
        <taxon>Neolentinus</taxon>
    </lineage>
</organism>
<dbReference type="OrthoDB" id="3061034at2759"/>
<sequence>MSISLRRLLSKPPPLTVPAGPARKLRSAQPSLRRAFAEQTSGQVQADSTSTVSSSQISTSSAQGTSGIYTSHSVVASAYQAPPHLRLESTTELSGYPSSGNTLSTSRKGKEKERIFDRVVSSLPIPLVDGPVRDEDYIRSQYRNEYKESKIPLTKDQLKNPKNPLTNYIILHFDQMPDYLTKRVRIEDKIYYRAVVVVDEDPPVVGEADHWKEKESIRLAALSAVFQLHDRDLLHREKPKPLEALADVRTKITMPDGSEVNYDRSRAFLEYYCRRFLLPLPIVAFAYHPSRTKTDWEAELTVGERRIGRGTGLDKQSAKVKCHFDVVRYIESCDPQLWKDFVEVEAKMKLDSTMRAQKRKDKKKKWLQTLAERTREGEEALRHSPPTLDTIGMRQKTDRSVSEAGVVLSW</sequence>
<gene>
    <name evidence="2" type="ORF">NEOLEDRAFT_1181233</name>
</gene>
<evidence type="ECO:0000313" key="2">
    <source>
        <dbReference type="EMBL" id="KZT22021.1"/>
    </source>
</evidence>
<feature type="region of interest" description="Disordered" evidence="1">
    <location>
        <begin position="1"/>
        <end position="66"/>
    </location>
</feature>
<feature type="compositionally biased region" description="Polar residues" evidence="1">
    <location>
        <begin position="89"/>
        <end position="106"/>
    </location>
</feature>
<dbReference type="Proteomes" id="UP000076761">
    <property type="component" value="Unassembled WGS sequence"/>
</dbReference>
<keyword evidence="3" id="KW-1185">Reference proteome</keyword>
<proteinExistence type="predicted"/>
<dbReference type="AlphaFoldDB" id="A0A165Q7A8"/>
<protein>
    <submittedName>
        <fullName evidence="2">Uncharacterized protein</fullName>
    </submittedName>
</protein>
<accession>A0A165Q7A8</accession>
<evidence type="ECO:0000256" key="1">
    <source>
        <dbReference type="SAM" id="MobiDB-lite"/>
    </source>
</evidence>